<dbReference type="GO" id="GO:0016491">
    <property type="term" value="F:oxidoreductase activity"/>
    <property type="evidence" value="ECO:0007669"/>
    <property type="project" value="InterPro"/>
</dbReference>
<dbReference type="EMBL" id="AP025739">
    <property type="protein sequence ID" value="BDI30846.1"/>
    <property type="molecule type" value="Genomic_DNA"/>
</dbReference>
<reference evidence="1 2" key="1">
    <citation type="journal article" date="2019" name="Int. J. Syst. Evol. Microbiol.">
        <title>Capsulimonas corticalis gen. nov., sp. nov., an aerobic capsulated bacterium, of a novel bacterial order, Capsulimonadales ord. nov., of the class Armatimonadia of the phylum Armatimonadetes.</title>
        <authorList>
            <person name="Li J."/>
            <person name="Kudo C."/>
            <person name="Tonouchi A."/>
        </authorList>
    </citation>
    <scope>NUCLEOTIDE SEQUENCE [LARGE SCALE GENOMIC DNA]</scope>
    <source>
        <strain evidence="1 2">AX-7</strain>
    </source>
</reference>
<dbReference type="AlphaFoldDB" id="A0A402CT72"/>
<evidence type="ECO:0000313" key="1">
    <source>
        <dbReference type="EMBL" id="BDI30846.1"/>
    </source>
</evidence>
<sequence>MPLKSGTPMPSLDGATEWYNGEVTGESLAGKPTLVYFWAVSCYICKNNMPTIGEWKKQFAGQVNFVSVHMPRQESDTDLDAVKKIMAEFSIDEPVAVDGYHEIGERFQTQGYWPYYFLFDADGNLKSRAAGDVGLKSIEGTLNRLINPEPVAA</sequence>
<dbReference type="InterPro" id="IPR013766">
    <property type="entry name" value="Thioredoxin_domain"/>
</dbReference>
<dbReference type="CDD" id="cd02966">
    <property type="entry name" value="TlpA_like_family"/>
    <property type="match status" value="1"/>
</dbReference>
<accession>A0A402CT72</accession>
<dbReference type="RefSeq" id="WP_119320568.1">
    <property type="nucleotide sequence ID" value="NZ_AP025739.1"/>
</dbReference>
<keyword evidence="2" id="KW-1185">Reference proteome</keyword>
<dbReference type="PANTHER" id="PTHR42852">
    <property type="entry name" value="THIOL:DISULFIDE INTERCHANGE PROTEIN DSBE"/>
    <property type="match status" value="1"/>
</dbReference>
<proteinExistence type="predicted"/>
<gene>
    <name evidence="1" type="primary">ykuV</name>
    <name evidence="1" type="ORF">CCAX7_28970</name>
</gene>
<dbReference type="InterPro" id="IPR050553">
    <property type="entry name" value="Thioredoxin_ResA/DsbE_sf"/>
</dbReference>
<dbReference type="Pfam" id="PF08534">
    <property type="entry name" value="Redoxin"/>
    <property type="match status" value="1"/>
</dbReference>
<dbReference type="FunCoup" id="A0A402CT72">
    <property type="interactions" value="13"/>
</dbReference>
<organism evidence="1 2">
    <name type="scientific">Capsulimonas corticalis</name>
    <dbReference type="NCBI Taxonomy" id="2219043"/>
    <lineage>
        <taxon>Bacteria</taxon>
        <taxon>Bacillati</taxon>
        <taxon>Armatimonadota</taxon>
        <taxon>Armatimonadia</taxon>
        <taxon>Capsulimonadales</taxon>
        <taxon>Capsulimonadaceae</taxon>
        <taxon>Capsulimonas</taxon>
    </lineage>
</organism>
<dbReference type="Proteomes" id="UP000287394">
    <property type="component" value="Chromosome"/>
</dbReference>
<dbReference type="PROSITE" id="PS51352">
    <property type="entry name" value="THIOREDOXIN_2"/>
    <property type="match status" value="1"/>
</dbReference>
<dbReference type="InterPro" id="IPR013740">
    <property type="entry name" value="Redoxin"/>
</dbReference>
<protein>
    <submittedName>
        <fullName evidence="1">Thiol-disulfide oxidoreductase YkuV</fullName>
    </submittedName>
</protein>
<dbReference type="InterPro" id="IPR036249">
    <property type="entry name" value="Thioredoxin-like_sf"/>
</dbReference>
<dbReference type="SUPFAM" id="SSF52833">
    <property type="entry name" value="Thioredoxin-like"/>
    <property type="match status" value="1"/>
</dbReference>
<name>A0A402CT72_9BACT</name>
<evidence type="ECO:0000313" key="2">
    <source>
        <dbReference type="Proteomes" id="UP000287394"/>
    </source>
</evidence>
<dbReference type="OrthoDB" id="9811352at2"/>
<dbReference type="PANTHER" id="PTHR42852:SF12">
    <property type="entry name" value="THIOL-DISULFIDE OXIDOREDUCTASE YKUV"/>
    <property type="match status" value="1"/>
</dbReference>
<dbReference type="KEGG" id="ccot:CCAX7_28970"/>
<dbReference type="Gene3D" id="3.40.30.10">
    <property type="entry name" value="Glutaredoxin"/>
    <property type="match status" value="1"/>
</dbReference>